<evidence type="ECO:0000259" key="19">
    <source>
        <dbReference type="SMART" id="SM00831"/>
    </source>
</evidence>
<proteinExistence type="inferred from homology"/>
<keyword evidence="14 18" id="KW-1133">Transmembrane helix</keyword>
<evidence type="ECO:0000256" key="8">
    <source>
        <dbReference type="ARBA" id="ARBA00022553"/>
    </source>
</evidence>
<dbReference type="Gene3D" id="1.20.1110.10">
    <property type="entry name" value="Calcium-transporting ATPase, transmembrane domain"/>
    <property type="match status" value="1"/>
</dbReference>
<evidence type="ECO:0000256" key="17">
    <source>
        <dbReference type="ARBA" id="ARBA00047295"/>
    </source>
</evidence>
<evidence type="ECO:0000256" key="1">
    <source>
        <dbReference type="ARBA" id="ARBA00003954"/>
    </source>
</evidence>
<dbReference type="GO" id="GO:0016887">
    <property type="term" value="F:ATP hydrolysis activity"/>
    <property type="evidence" value="ECO:0007669"/>
    <property type="project" value="InterPro"/>
</dbReference>
<keyword evidence="7" id="KW-0997">Cell inner membrane</keyword>
<dbReference type="PRINTS" id="PR00119">
    <property type="entry name" value="CATATPASE"/>
</dbReference>
<dbReference type="EC" id="7.2.2.14" evidence="4"/>
<evidence type="ECO:0000256" key="2">
    <source>
        <dbReference type="ARBA" id="ARBA00004429"/>
    </source>
</evidence>
<comment type="catalytic activity">
    <reaction evidence="17">
        <text>Mg(2+)(out) + ATP + H2O = Mg(2+)(in) + ADP + phosphate + H(+)</text>
        <dbReference type="Rhea" id="RHEA:10260"/>
        <dbReference type="ChEBI" id="CHEBI:15377"/>
        <dbReference type="ChEBI" id="CHEBI:15378"/>
        <dbReference type="ChEBI" id="CHEBI:18420"/>
        <dbReference type="ChEBI" id="CHEBI:30616"/>
        <dbReference type="ChEBI" id="CHEBI:43474"/>
        <dbReference type="ChEBI" id="CHEBI:456216"/>
        <dbReference type="EC" id="7.2.2.14"/>
    </reaction>
</comment>
<keyword evidence="12" id="KW-0460">Magnesium</keyword>
<organism evidence="20 21">
    <name type="scientific">Candidatus Afipia apatlaquensis</name>
    <dbReference type="NCBI Taxonomy" id="2712852"/>
    <lineage>
        <taxon>Bacteria</taxon>
        <taxon>Pseudomonadati</taxon>
        <taxon>Pseudomonadota</taxon>
        <taxon>Alphaproteobacteria</taxon>
        <taxon>Hyphomicrobiales</taxon>
        <taxon>Nitrobacteraceae</taxon>
        <taxon>Afipia</taxon>
    </lineage>
</organism>
<evidence type="ECO:0000256" key="15">
    <source>
        <dbReference type="ARBA" id="ARBA00023136"/>
    </source>
</evidence>
<evidence type="ECO:0000256" key="12">
    <source>
        <dbReference type="ARBA" id="ARBA00022842"/>
    </source>
</evidence>
<dbReference type="InterPro" id="IPR004014">
    <property type="entry name" value="ATPase_P-typ_cation-transptr_N"/>
</dbReference>
<dbReference type="SFLD" id="SFLDF00027">
    <property type="entry name" value="p-type_atpase"/>
    <property type="match status" value="1"/>
</dbReference>
<dbReference type="Proteomes" id="UP000480266">
    <property type="component" value="Unassembled WGS sequence"/>
</dbReference>
<keyword evidence="10" id="KW-0547">Nucleotide-binding</keyword>
<protein>
    <recommendedName>
        <fullName evidence="5">Magnesium-transporting ATPase, P-type 1</fullName>
        <ecNumber evidence="4">7.2.2.14</ecNumber>
    </recommendedName>
    <alternativeName>
        <fullName evidence="16">Mg(2+) transport ATPase, P-type 1</fullName>
    </alternativeName>
</protein>
<dbReference type="InterPro" id="IPR036412">
    <property type="entry name" value="HAD-like_sf"/>
</dbReference>
<dbReference type="Gene3D" id="3.40.50.1000">
    <property type="entry name" value="HAD superfamily/HAD-like"/>
    <property type="match status" value="1"/>
</dbReference>
<feature type="transmembrane region" description="Helical" evidence="18">
    <location>
        <begin position="68"/>
        <end position="101"/>
    </location>
</feature>
<dbReference type="SUPFAM" id="SSF81653">
    <property type="entry name" value="Calcium ATPase, transduction domain A"/>
    <property type="match status" value="1"/>
</dbReference>
<name>A0A7C9RGT9_9BRAD</name>
<evidence type="ECO:0000256" key="9">
    <source>
        <dbReference type="ARBA" id="ARBA00022692"/>
    </source>
</evidence>
<evidence type="ECO:0000256" key="14">
    <source>
        <dbReference type="ARBA" id="ARBA00022989"/>
    </source>
</evidence>
<keyword evidence="15 18" id="KW-0472">Membrane</keyword>
<dbReference type="SUPFAM" id="SSF81660">
    <property type="entry name" value="Metal cation-transporting ATPase, ATP-binding domain N"/>
    <property type="match status" value="1"/>
</dbReference>
<dbReference type="Gene3D" id="3.40.1110.10">
    <property type="entry name" value="Calcium-transporting ATPase, cytoplasmic domain N"/>
    <property type="match status" value="1"/>
</dbReference>
<dbReference type="Pfam" id="PF00690">
    <property type="entry name" value="Cation_ATPase_N"/>
    <property type="match status" value="1"/>
</dbReference>
<keyword evidence="6" id="KW-1003">Cell membrane</keyword>
<comment type="similarity">
    <text evidence="3">Belongs to the cation transport ATPase (P-type) (TC 3.A.3) family. Type IIIB subfamily.</text>
</comment>
<keyword evidence="11" id="KW-0067">ATP-binding</keyword>
<dbReference type="InterPro" id="IPR023298">
    <property type="entry name" value="ATPase_P-typ_TM_dom_sf"/>
</dbReference>
<evidence type="ECO:0000313" key="20">
    <source>
        <dbReference type="EMBL" id="NGX94496.1"/>
    </source>
</evidence>
<dbReference type="InterPro" id="IPR008250">
    <property type="entry name" value="ATPase_P-typ_transduc_dom_A_sf"/>
</dbReference>
<dbReference type="Gene3D" id="2.70.150.10">
    <property type="entry name" value="Calcium-transporting ATPase, cytoplasmic transduction domain A"/>
    <property type="match status" value="1"/>
</dbReference>
<dbReference type="InterPro" id="IPR059000">
    <property type="entry name" value="ATPase_P-type_domA"/>
</dbReference>
<keyword evidence="21" id="KW-1185">Reference proteome</keyword>
<evidence type="ECO:0000256" key="10">
    <source>
        <dbReference type="ARBA" id="ARBA00022741"/>
    </source>
</evidence>
<dbReference type="EMBL" id="JAAMRR010000226">
    <property type="protein sequence ID" value="NGX94496.1"/>
    <property type="molecule type" value="Genomic_DNA"/>
</dbReference>
<evidence type="ECO:0000256" key="7">
    <source>
        <dbReference type="ARBA" id="ARBA00022519"/>
    </source>
</evidence>
<comment type="function">
    <text evidence="1">Mediates magnesium influx to the cytosol.</text>
</comment>
<dbReference type="PROSITE" id="PS00154">
    <property type="entry name" value="ATPASE_E1_E2"/>
    <property type="match status" value="1"/>
</dbReference>
<dbReference type="PRINTS" id="PR00120">
    <property type="entry name" value="HATPASE"/>
</dbReference>
<dbReference type="InterPro" id="IPR001757">
    <property type="entry name" value="P_typ_ATPase"/>
</dbReference>
<reference evidence="20" key="1">
    <citation type="submission" date="2020-02" db="EMBL/GenBank/DDBJ databases">
        <title>Draft genome sequence of Candidatus Afipia apatlaquensis IBT-C3, a potential strain for decolorization of textile dyes.</title>
        <authorList>
            <person name="Sanchez-Reyes A."/>
            <person name="Breton-Deval L."/>
            <person name="Mangelson H."/>
            <person name="Sanchez-Flores A."/>
        </authorList>
    </citation>
    <scope>NUCLEOTIDE SEQUENCE [LARGE SCALE GENOMIC DNA]</scope>
    <source>
        <strain evidence="20">IBT-C3</strain>
    </source>
</reference>
<dbReference type="Pfam" id="PF13246">
    <property type="entry name" value="Cation_ATPase"/>
    <property type="match status" value="1"/>
</dbReference>
<sequence length="655" mass="70223">MNRMEELDAEEIWQEPVDRILARLMTSAVGLDATEAQLRLKTFGPNDAATVKRSPLWLQFLSRFRNPLVIILLVASGLSAATGDVASFLIVVIIVMISMTIDFVQEVRAQSAVEALRRSVAVRATVRRNGTCLSVPTDCLVPGDIVELIAGDLVPADSRLLESRDLFVNQALLTGEPYPVEKQCSDAPSGADDPTGASNVVFAGTSVISGTATIAICRTGGKTVLGHLATSLGEKPPATAFEVGIRRFGLLIMRLTVLMVLFVLMVNISLHRPVLESLMFALALAVGLTPELLPMIVTVTLARSALELSKRKVIVKRLSAIHDLGAMNMLCTDKTGTLTEATIKLVRTIDGHGAESASAYAYAYVNSRFETGMKSPLDEAILASSRFDMTGWKKIDEVPFDFERRRISVLVQRGAERRLIVKGAPEELLRLSGRYEAADGAVLPLDPETRRCFEATLDDLGAQGFRALGIGSHVVDMGHVTAAVSDESDLIFSGFTVFLDPPKASAGATIRAMTAAGIAVKVLTGDNERVTRYVFAEIGVPVIGVLTGEQLIHLSDEALIGQLPKVNLFCRVNPQQKLRILLALKRLGHVVGFMGDGINDAPALHAADVGISVDGAADVARAAADLILLEHDLSVVREGVVCGRSTVQRRGAPGR</sequence>
<keyword evidence="8" id="KW-0597">Phosphoprotein</keyword>
<dbReference type="InterPro" id="IPR023214">
    <property type="entry name" value="HAD_sf"/>
</dbReference>
<dbReference type="SUPFAM" id="SSF56784">
    <property type="entry name" value="HAD-like"/>
    <property type="match status" value="1"/>
</dbReference>
<dbReference type="SFLD" id="SFLDG00002">
    <property type="entry name" value="C1.7:_P-type_atpase_like"/>
    <property type="match status" value="1"/>
</dbReference>
<dbReference type="InterPro" id="IPR023299">
    <property type="entry name" value="ATPase_P-typ_cyto_dom_N"/>
</dbReference>
<comment type="subcellular location">
    <subcellularLocation>
        <location evidence="2">Cell inner membrane</location>
        <topology evidence="2">Multi-pass membrane protein</topology>
    </subcellularLocation>
</comment>
<keyword evidence="13" id="KW-1278">Translocase</keyword>
<evidence type="ECO:0000256" key="11">
    <source>
        <dbReference type="ARBA" id="ARBA00022840"/>
    </source>
</evidence>
<feature type="transmembrane region" description="Helical" evidence="18">
    <location>
        <begin position="248"/>
        <end position="268"/>
    </location>
</feature>
<dbReference type="Pfam" id="PF00122">
    <property type="entry name" value="E1-E2_ATPase"/>
    <property type="match status" value="1"/>
</dbReference>
<dbReference type="InterPro" id="IPR044492">
    <property type="entry name" value="P_typ_ATPase_HD_dom"/>
</dbReference>
<accession>A0A7C9RGT9</accession>
<evidence type="ECO:0000256" key="5">
    <source>
        <dbReference type="ARBA" id="ARBA00013555"/>
    </source>
</evidence>
<evidence type="ECO:0000256" key="4">
    <source>
        <dbReference type="ARBA" id="ARBA00012786"/>
    </source>
</evidence>
<dbReference type="InterPro" id="IPR006415">
    <property type="entry name" value="P-type_ATPase_IIIB"/>
</dbReference>
<dbReference type="AlphaFoldDB" id="A0A7C9RGT9"/>
<dbReference type="PANTHER" id="PTHR42861">
    <property type="entry name" value="CALCIUM-TRANSPORTING ATPASE"/>
    <property type="match status" value="1"/>
</dbReference>
<dbReference type="SUPFAM" id="SSF81665">
    <property type="entry name" value="Calcium ATPase, transmembrane domain M"/>
    <property type="match status" value="1"/>
</dbReference>
<feature type="domain" description="Cation-transporting P-type ATPase N-terminal" evidence="19">
    <location>
        <begin position="11"/>
        <end position="84"/>
    </location>
</feature>
<dbReference type="GO" id="GO:0015444">
    <property type="term" value="F:P-type magnesium transporter activity"/>
    <property type="evidence" value="ECO:0007669"/>
    <property type="project" value="UniProtKB-EC"/>
</dbReference>
<dbReference type="NCBIfam" id="TIGR01524">
    <property type="entry name" value="ATPase-IIIB_Mg"/>
    <property type="match status" value="1"/>
</dbReference>
<evidence type="ECO:0000256" key="6">
    <source>
        <dbReference type="ARBA" id="ARBA00022475"/>
    </source>
</evidence>
<dbReference type="GO" id="GO:0005886">
    <property type="term" value="C:plasma membrane"/>
    <property type="evidence" value="ECO:0007669"/>
    <property type="project" value="UniProtKB-SubCell"/>
</dbReference>
<dbReference type="SFLD" id="SFLDS00003">
    <property type="entry name" value="Haloacid_Dehalogenase"/>
    <property type="match status" value="1"/>
</dbReference>
<feature type="transmembrane region" description="Helical" evidence="18">
    <location>
        <begin position="280"/>
        <end position="302"/>
    </location>
</feature>
<gene>
    <name evidence="20" type="primary">mgtA</name>
    <name evidence="20" type="ORF">G4V63_04455</name>
</gene>
<keyword evidence="9 18" id="KW-0812">Transmembrane</keyword>
<dbReference type="GO" id="GO:0005524">
    <property type="term" value="F:ATP binding"/>
    <property type="evidence" value="ECO:0007669"/>
    <property type="project" value="UniProtKB-KW"/>
</dbReference>
<dbReference type="SMART" id="SM00831">
    <property type="entry name" value="Cation_ATPase_N"/>
    <property type="match status" value="1"/>
</dbReference>
<evidence type="ECO:0000256" key="18">
    <source>
        <dbReference type="SAM" id="Phobius"/>
    </source>
</evidence>
<dbReference type="NCBIfam" id="TIGR01494">
    <property type="entry name" value="ATPase_P-type"/>
    <property type="match status" value="2"/>
</dbReference>
<evidence type="ECO:0000256" key="16">
    <source>
        <dbReference type="ARBA" id="ARBA00029806"/>
    </source>
</evidence>
<evidence type="ECO:0000256" key="13">
    <source>
        <dbReference type="ARBA" id="ARBA00022967"/>
    </source>
</evidence>
<evidence type="ECO:0000256" key="3">
    <source>
        <dbReference type="ARBA" id="ARBA00008746"/>
    </source>
</evidence>
<evidence type="ECO:0000313" key="21">
    <source>
        <dbReference type="Proteomes" id="UP000480266"/>
    </source>
</evidence>
<comment type="caution">
    <text evidence="20">The sequence shown here is derived from an EMBL/GenBank/DDBJ whole genome shotgun (WGS) entry which is preliminary data.</text>
</comment>
<dbReference type="InterPro" id="IPR018303">
    <property type="entry name" value="ATPase_P-typ_P_site"/>
</dbReference>